<proteinExistence type="predicted"/>
<dbReference type="AlphaFoldDB" id="A0AAV7TI69"/>
<evidence type="ECO:0000256" key="1">
    <source>
        <dbReference type="SAM" id="MobiDB-lite"/>
    </source>
</evidence>
<dbReference type="Proteomes" id="UP001066276">
    <property type="component" value="Chromosome 3_2"/>
</dbReference>
<feature type="compositionally biased region" description="Basic and acidic residues" evidence="1">
    <location>
        <begin position="58"/>
        <end position="79"/>
    </location>
</feature>
<name>A0AAV7TI69_PLEWA</name>
<reference evidence="2" key="1">
    <citation type="journal article" date="2022" name="bioRxiv">
        <title>Sequencing and chromosome-scale assembly of the giantPleurodeles waltlgenome.</title>
        <authorList>
            <person name="Brown T."/>
            <person name="Elewa A."/>
            <person name="Iarovenko S."/>
            <person name="Subramanian E."/>
            <person name="Araus A.J."/>
            <person name="Petzold A."/>
            <person name="Susuki M."/>
            <person name="Suzuki K.-i.T."/>
            <person name="Hayashi T."/>
            <person name="Toyoda A."/>
            <person name="Oliveira C."/>
            <person name="Osipova E."/>
            <person name="Leigh N.D."/>
            <person name="Simon A."/>
            <person name="Yun M.H."/>
        </authorList>
    </citation>
    <scope>NUCLEOTIDE SEQUENCE</scope>
    <source>
        <strain evidence="2">20211129_DDA</strain>
        <tissue evidence="2">Liver</tissue>
    </source>
</reference>
<evidence type="ECO:0000313" key="2">
    <source>
        <dbReference type="EMBL" id="KAJ1175986.1"/>
    </source>
</evidence>
<feature type="compositionally biased region" description="Polar residues" evidence="1">
    <location>
        <begin position="80"/>
        <end position="90"/>
    </location>
</feature>
<dbReference type="EMBL" id="JANPWB010000006">
    <property type="protein sequence ID" value="KAJ1175986.1"/>
    <property type="molecule type" value="Genomic_DNA"/>
</dbReference>
<feature type="region of interest" description="Disordered" evidence="1">
    <location>
        <begin position="58"/>
        <end position="90"/>
    </location>
</feature>
<accession>A0AAV7TI69</accession>
<gene>
    <name evidence="2" type="ORF">NDU88_001271</name>
</gene>
<sequence length="90" mass="10154">MDKLQSECPGGTAEDFSDKVTNAQATLINEGVPAHRRRERWWKWLSLNDGDAIEVERKEDVLRTGEAEDAGRSDPEEPRATQQEGGTREE</sequence>
<keyword evidence="3" id="KW-1185">Reference proteome</keyword>
<comment type="caution">
    <text evidence="2">The sequence shown here is derived from an EMBL/GenBank/DDBJ whole genome shotgun (WGS) entry which is preliminary data.</text>
</comment>
<organism evidence="2 3">
    <name type="scientific">Pleurodeles waltl</name>
    <name type="common">Iberian ribbed newt</name>
    <dbReference type="NCBI Taxonomy" id="8319"/>
    <lineage>
        <taxon>Eukaryota</taxon>
        <taxon>Metazoa</taxon>
        <taxon>Chordata</taxon>
        <taxon>Craniata</taxon>
        <taxon>Vertebrata</taxon>
        <taxon>Euteleostomi</taxon>
        <taxon>Amphibia</taxon>
        <taxon>Batrachia</taxon>
        <taxon>Caudata</taxon>
        <taxon>Salamandroidea</taxon>
        <taxon>Salamandridae</taxon>
        <taxon>Pleurodelinae</taxon>
        <taxon>Pleurodeles</taxon>
    </lineage>
</organism>
<evidence type="ECO:0000313" key="3">
    <source>
        <dbReference type="Proteomes" id="UP001066276"/>
    </source>
</evidence>
<protein>
    <submittedName>
        <fullName evidence="2">Uncharacterized protein</fullName>
    </submittedName>
</protein>